<dbReference type="Pfam" id="PF05130">
    <property type="entry name" value="FlgN"/>
    <property type="match status" value="1"/>
</dbReference>
<dbReference type="InterPro" id="IPR036679">
    <property type="entry name" value="FlgN-like_sf"/>
</dbReference>
<dbReference type="AlphaFoldDB" id="A0A0W0RJK1"/>
<keyword evidence="5" id="KW-1185">Reference proteome</keyword>
<dbReference type="InterPro" id="IPR007809">
    <property type="entry name" value="FlgN-like"/>
</dbReference>
<dbReference type="Gene3D" id="1.20.58.300">
    <property type="entry name" value="FlgN-like"/>
    <property type="match status" value="1"/>
</dbReference>
<keyword evidence="4" id="KW-0282">Flagellum</keyword>
<organism evidence="4 5">
    <name type="scientific">Legionella bozemanae</name>
    <name type="common">Fluoribacter bozemanae</name>
    <dbReference type="NCBI Taxonomy" id="447"/>
    <lineage>
        <taxon>Bacteria</taxon>
        <taxon>Pseudomonadati</taxon>
        <taxon>Pseudomonadota</taxon>
        <taxon>Gammaproteobacteria</taxon>
        <taxon>Legionellales</taxon>
        <taxon>Legionellaceae</taxon>
        <taxon>Legionella</taxon>
    </lineage>
</organism>
<dbReference type="SUPFAM" id="SSF140566">
    <property type="entry name" value="FlgN-like"/>
    <property type="match status" value="1"/>
</dbReference>
<proteinExistence type="inferred from homology"/>
<name>A0A0W0RJK1_LEGBO</name>
<keyword evidence="4" id="KW-0966">Cell projection</keyword>
<reference evidence="4 5" key="1">
    <citation type="submission" date="2015-11" db="EMBL/GenBank/DDBJ databases">
        <title>Genomic analysis of 38 Legionella species identifies large and diverse effector repertoires.</title>
        <authorList>
            <person name="Burstein D."/>
            <person name="Amaro F."/>
            <person name="Zusman T."/>
            <person name="Lifshitz Z."/>
            <person name="Cohen O."/>
            <person name="Gilbert J.A."/>
            <person name="Pupko T."/>
            <person name="Shuman H.A."/>
            <person name="Segal G."/>
        </authorList>
    </citation>
    <scope>NUCLEOTIDE SEQUENCE [LARGE SCALE GENOMIC DNA]</scope>
    <source>
        <strain evidence="4 5">WIGA</strain>
    </source>
</reference>
<dbReference type="GO" id="GO:0044780">
    <property type="term" value="P:bacterial-type flagellum assembly"/>
    <property type="evidence" value="ECO:0007669"/>
    <property type="project" value="InterPro"/>
</dbReference>
<accession>A0A0W0RJK1</accession>
<sequence>MDHKIKTLSSHLEQEINWIESLNSLLAEEKEILTSREFNKLEEFANKKQELSSKLEESAKQRLQLINYTNPNQDMNLVLTEFLKECTVEETNQINELNTKLAELLTCCRELNAVNGQIIANNLYVRQEIVNTLSGNQANAVSVYTSTGNIQSPKDNTHHQEA</sequence>
<evidence type="ECO:0000256" key="1">
    <source>
        <dbReference type="ARBA" id="ARBA00002397"/>
    </source>
</evidence>
<evidence type="ECO:0000313" key="4">
    <source>
        <dbReference type="EMBL" id="KTC71213.1"/>
    </source>
</evidence>
<keyword evidence="3" id="KW-1005">Bacterial flagellum biogenesis</keyword>
<dbReference type="EMBL" id="LNXU01000032">
    <property type="protein sequence ID" value="KTC71213.1"/>
    <property type="molecule type" value="Genomic_DNA"/>
</dbReference>
<dbReference type="OrthoDB" id="5653052at2"/>
<protein>
    <submittedName>
        <fullName evidence="4">Flagellar biosynthesis/type III secretory pathway chaperone</fullName>
    </submittedName>
</protein>
<comment type="similarity">
    <text evidence="2">Belongs to the FlgN family.</text>
</comment>
<gene>
    <name evidence="4" type="ORF">Lboz_2790</name>
</gene>
<evidence type="ECO:0000313" key="5">
    <source>
        <dbReference type="Proteomes" id="UP000054695"/>
    </source>
</evidence>
<comment type="function">
    <text evidence="1">Required for the efficient initiation of filament assembly.</text>
</comment>
<evidence type="ECO:0000256" key="3">
    <source>
        <dbReference type="ARBA" id="ARBA00022795"/>
    </source>
</evidence>
<dbReference type="Proteomes" id="UP000054695">
    <property type="component" value="Unassembled WGS sequence"/>
</dbReference>
<dbReference type="STRING" id="447.Lboz_2790"/>
<dbReference type="PATRIC" id="fig|447.4.peg.2970"/>
<dbReference type="RefSeq" id="WP_058460378.1">
    <property type="nucleotide sequence ID" value="NZ_CAAAIY010000002.1"/>
</dbReference>
<evidence type="ECO:0000256" key="2">
    <source>
        <dbReference type="ARBA" id="ARBA00007703"/>
    </source>
</evidence>
<keyword evidence="4" id="KW-0969">Cilium</keyword>
<comment type="caution">
    <text evidence="4">The sequence shown here is derived from an EMBL/GenBank/DDBJ whole genome shotgun (WGS) entry which is preliminary data.</text>
</comment>